<dbReference type="EMBL" id="MNAD01001562">
    <property type="protein sequence ID" value="OJT04060.1"/>
    <property type="molecule type" value="Genomic_DNA"/>
</dbReference>
<dbReference type="OrthoDB" id="2755617at2759"/>
<evidence type="ECO:0000256" key="1">
    <source>
        <dbReference type="SAM" id="MobiDB-lite"/>
    </source>
</evidence>
<feature type="compositionally biased region" description="Basic and acidic residues" evidence="1">
    <location>
        <begin position="343"/>
        <end position="372"/>
    </location>
</feature>
<keyword evidence="3" id="KW-1185">Reference proteome</keyword>
<evidence type="ECO:0000313" key="3">
    <source>
        <dbReference type="Proteomes" id="UP000184267"/>
    </source>
</evidence>
<name>A0A1M2V8T8_TRAPU</name>
<evidence type="ECO:0000313" key="2">
    <source>
        <dbReference type="EMBL" id="OJT04060.1"/>
    </source>
</evidence>
<gene>
    <name evidence="2" type="ORF">TRAPUB_5255</name>
</gene>
<comment type="caution">
    <text evidence="2">The sequence shown here is derived from an EMBL/GenBank/DDBJ whole genome shotgun (WGS) entry which is preliminary data.</text>
</comment>
<dbReference type="AlphaFoldDB" id="A0A1M2V8T8"/>
<proteinExistence type="predicted"/>
<organism evidence="2 3">
    <name type="scientific">Trametes pubescens</name>
    <name type="common">White-rot fungus</name>
    <dbReference type="NCBI Taxonomy" id="154538"/>
    <lineage>
        <taxon>Eukaryota</taxon>
        <taxon>Fungi</taxon>
        <taxon>Dikarya</taxon>
        <taxon>Basidiomycota</taxon>
        <taxon>Agaricomycotina</taxon>
        <taxon>Agaricomycetes</taxon>
        <taxon>Polyporales</taxon>
        <taxon>Polyporaceae</taxon>
        <taxon>Trametes</taxon>
    </lineage>
</organism>
<accession>A0A1M2V8T8</accession>
<feature type="region of interest" description="Disordered" evidence="1">
    <location>
        <begin position="321"/>
        <end position="372"/>
    </location>
</feature>
<reference evidence="2 3" key="1">
    <citation type="submission" date="2016-10" db="EMBL/GenBank/DDBJ databases">
        <title>Genome sequence of the basidiomycete white-rot fungus Trametes pubescens.</title>
        <authorList>
            <person name="Makela M.R."/>
            <person name="Granchi Z."/>
            <person name="Peng M."/>
            <person name="De Vries R.P."/>
            <person name="Grigoriev I."/>
            <person name="Riley R."/>
            <person name="Hilden K."/>
        </authorList>
    </citation>
    <scope>NUCLEOTIDE SEQUENCE [LARGE SCALE GENOMIC DNA]</scope>
    <source>
        <strain evidence="2 3">FBCC735</strain>
    </source>
</reference>
<protein>
    <submittedName>
        <fullName evidence="2">Uncharacterized protein</fullName>
    </submittedName>
</protein>
<dbReference type="Proteomes" id="UP000184267">
    <property type="component" value="Unassembled WGS sequence"/>
</dbReference>
<sequence>MATNNQTQAAKPAAFPDVPKDQLLKKSASVDSTGSLEDLLAEVKNKVGVATEGAIEALSEAEQSAVVLRLLQVEPSVIGSLVLKIQSVVTCNGYDGGNLFAPERWLVFGNTRLTAKADKPVAGTRVSGYDHAILGEARAFWPPPLYAVEEDGRASWCWEVDAPAAGETDQWEVASEALEALVAHVGGKTYVPFRLFNKNGCPSKRWVVRVVWEARAGEAAIGEPMDFEAPGGTKFTARKRCALCSISPPWSTYHDHAQCPYLGTLNKVRENLRYEHIRVTLGNKLEMPRTEKPVDFKAFLEEDKRWKAEMERKYGELAAALKGGKKRKVADDAPGPSKPPKTPKKEKEEKSKGKDKADVKKDVKGKGKDKSK</sequence>
<dbReference type="OMA" id="RCSFCWR"/>